<evidence type="ECO:0000313" key="1">
    <source>
        <dbReference type="EMBL" id="GMR39431.1"/>
    </source>
</evidence>
<dbReference type="AlphaFoldDB" id="A0AAN4ZI01"/>
<accession>A0AAN4ZI01</accession>
<feature type="non-terminal residue" evidence="1">
    <location>
        <position position="1"/>
    </location>
</feature>
<proteinExistence type="predicted"/>
<organism evidence="1 2">
    <name type="scientific">Pristionchus mayeri</name>
    <dbReference type="NCBI Taxonomy" id="1317129"/>
    <lineage>
        <taxon>Eukaryota</taxon>
        <taxon>Metazoa</taxon>
        <taxon>Ecdysozoa</taxon>
        <taxon>Nematoda</taxon>
        <taxon>Chromadorea</taxon>
        <taxon>Rhabditida</taxon>
        <taxon>Rhabditina</taxon>
        <taxon>Diplogasteromorpha</taxon>
        <taxon>Diplogasteroidea</taxon>
        <taxon>Neodiplogasteridae</taxon>
        <taxon>Pristionchus</taxon>
    </lineage>
</organism>
<keyword evidence="2" id="KW-1185">Reference proteome</keyword>
<dbReference type="EMBL" id="BTRK01000002">
    <property type="protein sequence ID" value="GMR39431.1"/>
    <property type="molecule type" value="Genomic_DNA"/>
</dbReference>
<feature type="non-terminal residue" evidence="1">
    <location>
        <position position="94"/>
    </location>
</feature>
<protein>
    <submittedName>
        <fullName evidence="1">Uncharacterized protein</fullName>
    </submittedName>
</protein>
<evidence type="ECO:0000313" key="2">
    <source>
        <dbReference type="Proteomes" id="UP001328107"/>
    </source>
</evidence>
<name>A0AAN4ZI01_9BILA</name>
<reference evidence="2" key="1">
    <citation type="submission" date="2022-10" db="EMBL/GenBank/DDBJ databases">
        <title>Genome assembly of Pristionchus species.</title>
        <authorList>
            <person name="Yoshida K."/>
            <person name="Sommer R.J."/>
        </authorList>
    </citation>
    <scope>NUCLEOTIDE SEQUENCE [LARGE SCALE GENOMIC DNA]</scope>
    <source>
        <strain evidence="2">RS5460</strain>
    </source>
</reference>
<comment type="caution">
    <text evidence="1">The sequence shown here is derived from an EMBL/GenBank/DDBJ whole genome shotgun (WGS) entry which is preliminary data.</text>
</comment>
<dbReference type="Proteomes" id="UP001328107">
    <property type="component" value="Unassembled WGS sequence"/>
</dbReference>
<sequence length="94" mass="9886">LHEDLVLSADCVALELASIWSAALSECASPALHVVAVVSESRVLYGGEVGIALVSHIRGRTTTRSETVELLHLDFVSSVGRLVCSDQTIGVVSI</sequence>
<gene>
    <name evidence="1" type="ORF">PMAYCL1PPCAC_09626</name>
</gene>